<dbReference type="EMBL" id="OZ035828">
    <property type="protein sequence ID" value="CAL1609535.1"/>
    <property type="molecule type" value="Genomic_DNA"/>
</dbReference>
<reference evidence="7 8" key="1">
    <citation type="submission" date="2024-04" db="EMBL/GenBank/DDBJ databases">
        <authorList>
            <person name="Waldvogel A.-M."/>
            <person name="Schoenle A."/>
        </authorList>
    </citation>
    <scope>NUCLEOTIDE SEQUENCE [LARGE SCALE GENOMIC DNA]</scope>
</reference>
<evidence type="ECO:0000313" key="8">
    <source>
        <dbReference type="Proteomes" id="UP001497482"/>
    </source>
</evidence>
<evidence type="ECO:0000259" key="6">
    <source>
        <dbReference type="PROSITE" id="PS50262"/>
    </source>
</evidence>
<feature type="transmembrane region" description="Helical" evidence="5">
    <location>
        <begin position="30"/>
        <end position="50"/>
    </location>
</feature>
<evidence type="ECO:0000256" key="1">
    <source>
        <dbReference type="ARBA" id="ARBA00004370"/>
    </source>
</evidence>
<evidence type="ECO:0000256" key="3">
    <source>
        <dbReference type="ARBA" id="ARBA00022989"/>
    </source>
</evidence>
<comment type="subcellular location">
    <subcellularLocation>
        <location evidence="1">Membrane</location>
    </subcellularLocation>
</comment>
<sequence length="138" mass="15177">MSPRYILYIHLVMNDIILLTILTLIQVLSYIVYTLNVSLCILLVLLGMAANFNNPMTLAVMALECFVAVCYPLRHSHICQRGKHPASYGHMRAVGHLDMAGDSGNTAGPRRLSSAGRDMHGRAIAEAEQDYAFGSKTI</sequence>
<dbReference type="AlphaFoldDB" id="A0AAV2M8C1"/>
<dbReference type="PROSITE" id="PS50262">
    <property type="entry name" value="G_PROTEIN_RECEP_F1_2"/>
    <property type="match status" value="1"/>
</dbReference>
<organism evidence="7 8">
    <name type="scientific">Knipowitschia caucasica</name>
    <name type="common">Caucasian dwarf goby</name>
    <name type="synonym">Pomatoschistus caucasicus</name>
    <dbReference type="NCBI Taxonomy" id="637954"/>
    <lineage>
        <taxon>Eukaryota</taxon>
        <taxon>Metazoa</taxon>
        <taxon>Chordata</taxon>
        <taxon>Craniata</taxon>
        <taxon>Vertebrata</taxon>
        <taxon>Euteleostomi</taxon>
        <taxon>Actinopterygii</taxon>
        <taxon>Neopterygii</taxon>
        <taxon>Teleostei</taxon>
        <taxon>Neoteleostei</taxon>
        <taxon>Acanthomorphata</taxon>
        <taxon>Gobiaria</taxon>
        <taxon>Gobiiformes</taxon>
        <taxon>Gobioidei</taxon>
        <taxon>Gobiidae</taxon>
        <taxon>Gobiinae</taxon>
        <taxon>Knipowitschia</taxon>
    </lineage>
</organism>
<keyword evidence="4 5" id="KW-0472">Membrane</keyword>
<dbReference type="GO" id="GO:0004984">
    <property type="term" value="F:olfactory receptor activity"/>
    <property type="evidence" value="ECO:0007669"/>
    <property type="project" value="TreeGrafter"/>
</dbReference>
<dbReference type="GO" id="GO:0016020">
    <property type="term" value="C:membrane"/>
    <property type="evidence" value="ECO:0007669"/>
    <property type="project" value="UniProtKB-SubCell"/>
</dbReference>
<dbReference type="PANTHER" id="PTHR26451:SF998">
    <property type="entry name" value="ODORANT RECEPTOR-RELATED"/>
    <property type="match status" value="1"/>
</dbReference>
<keyword evidence="3 5" id="KW-1133">Transmembrane helix</keyword>
<gene>
    <name evidence="7" type="ORF">KC01_LOCUS36254</name>
</gene>
<evidence type="ECO:0000256" key="4">
    <source>
        <dbReference type="ARBA" id="ARBA00023136"/>
    </source>
</evidence>
<dbReference type="Proteomes" id="UP001497482">
    <property type="component" value="Chromosome 6"/>
</dbReference>
<dbReference type="GO" id="GO:0005549">
    <property type="term" value="F:odorant binding"/>
    <property type="evidence" value="ECO:0007669"/>
    <property type="project" value="TreeGrafter"/>
</dbReference>
<evidence type="ECO:0000313" key="7">
    <source>
        <dbReference type="EMBL" id="CAL1609535.1"/>
    </source>
</evidence>
<evidence type="ECO:0000256" key="2">
    <source>
        <dbReference type="ARBA" id="ARBA00022692"/>
    </source>
</evidence>
<evidence type="ECO:0000256" key="5">
    <source>
        <dbReference type="SAM" id="Phobius"/>
    </source>
</evidence>
<dbReference type="SUPFAM" id="SSF81321">
    <property type="entry name" value="Family A G protein-coupled receptor-like"/>
    <property type="match status" value="1"/>
</dbReference>
<dbReference type="InterPro" id="IPR052921">
    <property type="entry name" value="GPCR1_Superfamily_Member"/>
</dbReference>
<dbReference type="InterPro" id="IPR017452">
    <property type="entry name" value="GPCR_Rhodpsn_7TM"/>
</dbReference>
<accession>A0AAV2M8C1</accession>
<proteinExistence type="predicted"/>
<protein>
    <recommendedName>
        <fullName evidence="6">G-protein coupled receptors family 1 profile domain-containing protein</fullName>
    </recommendedName>
</protein>
<keyword evidence="2 5" id="KW-0812">Transmembrane</keyword>
<dbReference type="Gene3D" id="1.20.1070.10">
    <property type="entry name" value="Rhodopsin 7-helix transmembrane proteins"/>
    <property type="match status" value="1"/>
</dbReference>
<feature type="transmembrane region" description="Helical" evidence="5">
    <location>
        <begin position="6"/>
        <end position="25"/>
    </location>
</feature>
<feature type="domain" description="G-protein coupled receptors family 1 profile" evidence="6">
    <location>
        <begin position="1"/>
        <end position="75"/>
    </location>
</feature>
<name>A0AAV2M8C1_KNICA</name>
<dbReference type="PANTHER" id="PTHR26451">
    <property type="entry name" value="G_PROTEIN_RECEP_F1_2 DOMAIN-CONTAINING PROTEIN"/>
    <property type="match status" value="1"/>
</dbReference>
<keyword evidence="8" id="KW-1185">Reference proteome</keyword>